<reference evidence="7 8" key="1">
    <citation type="submission" date="2018-05" db="EMBL/GenBank/DDBJ databases">
        <title>Zavarzinia sp. HR-AS.</title>
        <authorList>
            <person name="Lee Y."/>
            <person name="Jeon C.O."/>
        </authorList>
    </citation>
    <scope>NUCLEOTIDE SEQUENCE [LARGE SCALE GENOMIC DNA]</scope>
    <source>
        <strain evidence="7 8">HR-AS</strain>
    </source>
</reference>
<evidence type="ECO:0000256" key="6">
    <source>
        <dbReference type="PIRSR" id="PIRSR006356-1"/>
    </source>
</evidence>
<sequence>MMQLGVHSEIGRLREVIVHRPDLSLRRLTPDNCHALLFDDVLWVKKARQEHDAFVDAMRERGVVVHLFGQLLAETMASPEARHWLLDRRVAPAIVGLDFAEELRAWLDEMPAAQLSEVLVGGIARAELPFLPKGLTANAMEPKDFVLAPLPNQLFTRDSSFWVYGGAAVARPFWPARRQEAANVAAVYRFHPRFRDAGFPFWLDDVDSDPRLSTIEGGDVMPVGNGVVLIGMGERTTPQAVAHLAARLLNSGGAARVVAALMPRDRSFMHLDTVFTFCDHDKVTRFPAVVDRIRSFVIEAAPSPSGIAVREDARPFVEVVAEAIGVRKLHVIETGGDAYQAEREQWDDGNNVVALAPGVVIAYDRNVYTNTLLRRDGVEVITIEGSELGRGRGGGHCMTCPILRDPA</sequence>
<dbReference type="OrthoDB" id="9807502at2"/>
<evidence type="ECO:0000256" key="2">
    <source>
        <dbReference type="ARBA" id="ARBA00010206"/>
    </source>
</evidence>
<dbReference type="InterPro" id="IPR003876">
    <property type="entry name" value="Arg_deiminase"/>
</dbReference>
<evidence type="ECO:0000256" key="1">
    <source>
        <dbReference type="ARBA" id="ARBA00005213"/>
    </source>
</evidence>
<keyword evidence="3 5" id="KW-0378">Hydrolase</keyword>
<evidence type="ECO:0000313" key="8">
    <source>
        <dbReference type="Proteomes" id="UP000245461"/>
    </source>
</evidence>
<dbReference type="Proteomes" id="UP000245461">
    <property type="component" value="Unassembled WGS sequence"/>
</dbReference>
<comment type="pathway">
    <text evidence="1 5">Amino-acid degradation; L-arginine degradation via ADI pathway; carbamoyl phosphate from L-arginine: step 1/2.</text>
</comment>
<dbReference type="PIRSF" id="PIRSF006356">
    <property type="entry name" value="Arg_deiminase"/>
    <property type="match status" value="1"/>
</dbReference>
<dbReference type="EMBL" id="QGLE01000004">
    <property type="protein sequence ID" value="PWR24380.1"/>
    <property type="molecule type" value="Genomic_DNA"/>
</dbReference>
<dbReference type="PANTHER" id="PTHR47271:SF2">
    <property type="entry name" value="ARGININE DEIMINASE"/>
    <property type="match status" value="1"/>
</dbReference>
<evidence type="ECO:0000256" key="5">
    <source>
        <dbReference type="HAMAP-Rule" id="MF_00242"/>
    </source>
</evidence>
<proteinExistence type="inferred from homology"/>
<dbReference type="Gene3D" id="1.10.3930.10">
    <property type="entry name" value="Arginine deiminase"/>
    <property type="match status" value="1"/>
</dbReference>
<evidence type="ECO:0000256" key="4">
    <source>
        <dbReference type="ARBA" id="ARBA00049429"/>
    </source>
</evidence>
<dbReference type="EC" id="3.5.3.6" evidence="5"/>
<dbReference type="GO" id="GO:0019546">
    <property type="term" value="P:L-arginine deiminase pathway"/>
    <property type="evidence" value="ECO:0007669"/>
    <property type="project" value="TreeGrafter"/>
</dbReference>
<comment type="similarity">
    <text evidence="2 5">Belongs to the arginine deiminase family.</text>
</comment>
<dbReference type="Gene3D" id="3.75.10.10">
    <property type="entry name" value="L-arginine/glycine Amidinotransferase, Chain A"/>
    <property type="match status" value="1"/>
</dbReference>
<organism evidence="7 8">
    <name type="scientific">Zavarzinia aquatilis</name>
    <dbReference type="NCBI Taxonomy" id="2211142"/>
    <lineage>
        <taxon>Bacteria</taxon>
        <taxon>Pseudomonadati</taxon>
        <taxon>Pseudomonadota</taxon>
        <taxon>Alphaproteobacteria</taxon>
        <taxon>Rhodospirillales</taxon>
        <taxon>Zavarziniaceae</taxon>
        <taxon>Zavarzinia</taxon>
    </lineage>
</organism>
<protein>
    <recommendedName>
        <fullName evidence="5">Arginine deiminase</fullName>
        <shortName evidence="5">ADI</shortName>
        <ecNumber evidence="5">3.5.3.6</ecNumber>
    </recommendedName>
    <alternativeName>
        <fullName evidence="5">Arginine dihydrolase</fullName>
        <shortName evidence="5">AD</shortName>
    </alternativeName>
</protein>
<gene>
    <name evidence="5" type="primary">arcA</name>
    <name evidence="7" type="ORF">DKG74_09745</name>
</gene>
<keyword evidence="5" id="KW-0056">Arginine metabolism</keyword>
<evidence type="ECO:0000256" key="3">
    <source>
        <dbReference type="ARBA" id="ARBA00022801"/>
    </source>
</evidence>
<dbReference type="AlphaFoldDB" id="A0A317EE37"/>
<dbReference type="HAMAP" id="MF_00242">
    <property type="entry name" value="Arg_deiminase"/>
    <property type="match status" value="1"/>
</dbReference>
<comment type="catalytic activity">
    <reaction evidence="4 5">
        <text>L-arginine + H2O = L-citrulline + NH4(+)</text>
        <dbReference type="Rhea" id="RHEA:19597"/>
        <dbReference type="ChEBI" id="CHEBI:15377"/>
        <dbReference type="ChEBI" id="CHEBI:28938"/>
        <dbReference type="ChEBI" id="CHEBI:32682"/>
        <dbReference type="ChEBI" id="CHEBI:57743"/>
        <dbReference type="EC" id="3.5.3.6"/>
    </reaction>
</comment>
<comment type="subcellular location">
    <subcellularLocation>
        <location evidence="5">Cytoplasm</location>
    </subcellularLocation>
</comment>
<comment type="caution">
    <text evidence="7">The sequence shown here is derived from an EMBL/GenBank/DDBJ whole genome shotgun (WGS) entry which is preliminary data.</text>
</comment>
<keyword evidence="8" id="KW-1185">Reference proteome</keyword>
<dbReference type="UniPathway" id="UPA00254">
    <property type="reaction ID" value="UER00364"/>
</dbReference>
<dbReference type="PANTHER" id="PTHR47271">
    <property type="entry name" value="ARGININE DEIMINASE"/>
    <property type="match status" value="1"/>
</dbReference>
<dbReference type="GO" id="GO:0016990">
    <property type="term" value="F:arginine deiminase activity"/>
    <property type="evidence" value="ECO:0007669"/>
    <property type="project" value="UniProtKB-UniRule"/>
</dbReference>
<dbReference type="PRINTS" id="PR01466">
    <property type="entry name" value="ARGDEIMINASE"/>
</dbReference>
<feature type="active site" description="Amidino-cysteine intermediate" evidence="5 6">
    <location>
        <position position="397"/>
    </location>
</feature>
<evidence type="ECO:0000313" key="7">
    <source>
        <dbReference type="EMBL" id="PWR24380.1"/>
    </source>
</evidence>
<name>A0A317EE37_9PROT</name>
<dbReference type="GO" id="GO:0005737">
    <property type="term" value="C:cytoplasm"/>
    <property type="evidence" value="ECO:0007669"/>
    <property type="project" value="UniProtKB-SubCell"/>
</dbReference>
<dbReference type="SUPFAM" id="SSF55909">
    <property type="entry name" value="Pentein"/>
    <property type="match status" value="1"/>
</dbReference>
<accession>A0A317EE37</accession>
<keyword evidence="5" id="KW-0963">Cytoplasm</keyword>
<dbReference type="NCBIfam" id="NF002381">
    <property type="entry name" value="PRK01388.1"/>
    <property type="match status" value="1"/>
</dbReference>
<dbReference type="Pfam" id="PF02274">
    <property type="entry name" value="ADI"/>
    <property type="match status" value="1"/>
</dbReference>